<evidence type="ECO:0000256" key="2">
    <source>
        <dbReference type="SAM" id="SignalP"/>
    </source>
</evidence>
<dbReference type="AlphaFoldDB" id="A0A0D1CRC4"/>
<feature type="compositionally biased region" description="Low complexity" evidence="1">
    <location>
        <begin position="115"/>
        <end position="132"/>
    </location>
</feature>
<feature type="region of interest" description="Disordered" evidence="1">
    <location>
        <begin position="477"/>
        <end position="499"/>
    </location>
</feature>
<dbReference type="OrthoDB" id="10577763at2759"/>
<dbReference type="OMA" id="QNITELM"/>
<evidence type="ECO:0000256" key="1">
    <source>
        <dbReference type="SAM" id="MobiDB-lite"/>
    </source>
</evidence>
<evidence type="ECO:0000313" key="4">
    <source>
        <dbReference type="Proteomes" id="UP000000561"/>
    </source>
</evidence>
<feature type="signal peptide" evidence="2">
    <location>
        <begin position="1"/>
        <end position="20"/>
    </location>
</feature>
<dbReference type="KEGG" id="uma:UMAG_03105"/>
<sequence>MVKIKYCLVVVAIGLASASAAAIVKGDAQGAIVVKRDSDLAHRDNAGLTGDNPMSTSDQPMHPSGSGNGGSGNPADTDDAASRSGDGDSSRRNRIVGDRTVPSSGDDKTKLNGKSTATGDSTSASSDSDVDVAGTQEQLKQVLFADADRQTAEFFATHGHCTGPDTRTCKSQSCLLSDRGCIAYSADEQHEIDQQARGMLYKVAITGKCHPGDGAFCNRLGYCDHFDVRAGDKCGFLSENEYPKLISLLRPQPDGSFDFVSDQDSDDQQKKPAHVQLVTRALSSNDNDDARATGSKADSLTQQQVFQTAHEIAVELVTQSSATDGICHHESATCQNSTCKLGTSGCSALTPEEKDEFEQNITELMIELLSTGTCRRGSEGCDESGRCAMWNKRGERIRSCREPTMEQMEQMMDQMFASDGEQTSSQSEDRSGSAESGEQTSDAKRTQATDESTSSHANRIVKRSDVQMLVKRINPLFQQGGHGPVMPSSPPFDDTPDQQRSDDYLTVPVSSLEYDVPAPTRRQVREFMKLCKQLSENPDQLEEIAFAADVHDQTSIQKLRERFAFLATNKRQAILALKQAKLAQMLGESKQTNHKADDDLSGGLAAATTAATAADHKHDNVQNAPTN</sequence>
<gene>
    <name evidence="3" type="ORF">UMAG_03105</name>
</gene>
<dbReference type="VEuPathDB" id="FungiDB:UMAG_03105"/>
<feature type="region of interest" description="Disordered" evidence="1">
    <location>
        <begin position="42"/>
        <end position="132"/>
    </location>
</feature>
<feature type="compositionally biased region" description="Basic and acidic residues" evidence="1">
    <location>
        <begin position="85"/>
        <end position="97"/>
    </location>
</feature>
<organism evidence="3 4">
    <name type="scientific">Mycosarcoma maydis</name>
    <name type="common">Corn smut fungus</name>
    <name type="synonym">Ustilago maydis</name>
    <dbReference type="NCBI Taxonomy" id="5270"/>
    <lineage>
        <taxon>Eukaryota</taxon>
        <taxon>Fungi</taxon>
        <taxon>Dikarya</taxon>
        <taxon>Basidiomycota</taxon>
        <taxon>Ustilaginomycotina</taxon>
        <taxon>Ustilaginomycetes</taxon>
        <taxon>Ustilaginales</taxon>
        <taxon>Ustilaginaceae</taxon>
        <taxon>Mycosarcoma</taxon>
    </lineage>
</organism>
<dbReference type="RefSeq" id="XP_011389460.1">
    <property type="nucleotide sequence ID" value="XM_011391158.1"/>
</dbReference>
<evidence type="ECO:0000313" key="3">
    <source>
        <dbReference type="EMBL" id="KIS69133.1"/>
    </source>
</evidence>
<dbReference type="SMR" id="A0A0D1CRC4"/>
<feature type="region of interest" description="Disordered" evidence="1">
    <location>
        <begin position="418"/>
        <end position="463"/>
    </location>
</feature>
<accession>A0A0D1CRC4</accession>
<feature type="chain" id="PRO_5002228557" evidence="2">
    <location>
        <begin position="21"/>
        <end position="627"/>
    </location>
</feature>
<name>A0A0D1CRC4_MYCMD</name>
<dbReference type="GeneID" id="23563670"/>
<protein>
    <submittedName>
        <fullName evidence="3">Uncharacterized protein</fullName>
    </submittedName>
</protein>
<dbReference type="eggNOG" id="ENOG502RE31">
    <property type="taxonomic scope" value="Eukaryota"/>
</dbReference>
<keyword evidence="4" id="KW-1185">Reference proteome</keyword>
<dbReference type="EMBL" id="CM003146">
    <property type="protein sequence ID" value="KIS69133.1"/>
    <property type="molecule type" value="Genomic_DNA"/>
</dbReference>
<proteinExistence type="predicted"/>
<dbReference type="InParanoid" id="A0A0D1CRC4"/>
<keyword evidence="2" id="KW-0732">Signal</keyword>
<reference evidence="3 4" key="1">
    <citation type="journal article" date="2006" name="Nature">
        <title>Insights from the genome of the biotrophic fungal plant pathogen Ustilago maydis.</title>
        <authorList>
            <person name="Kamper J."/>
            <person name="Kahmann R."/>
            <person name="Bolker M."/>
            <person name="Ma L.J."/>
            <person name="Brefort T."/>
            <person name="Saville B.J."/>
            <person name="Banuett F."/>
            <person name="Kronstad J.W."/>
            <person name="Gold S.E."/>
            <person name="Muller O."/>
            <person name="Perlin M.H."/>
            <person name="Wosten H.A."/>
            <person name="de Vries R."/>
            <person name="Ruiz-Herrera J."/>
            <person name="Reynaga-Pena C.G."/>
            <person name="Snetselaar K."/>
            <person name="McCann M."/>
            <person name="Perez-Martin J."/>
            <person name="Feldbrugge M."/>
            <person name="Basse C.W."/>
            <person name="Steinberg G."/>
            <person name="Ibeas J.I."/>
            <person name="Holloman W."/>
            <person name="Guzman P."/>
            <person name="Farman M."/>
            <person name="Stajich J.E."/>
            <person name="Sentandreu R."/>
            <person name="Gonzalez-Prieto J.M."/>
            <person name="Kennell J.C."/>
            <person name="Molina L."/>
            <person name="Schirawski J."/>
            <person name="Mendoza-Mendoza A."/>
            <person name="Greilinger D."/>
            <person name="Munch K."/>
            <person name="Rossel N."/>
            <person name="Scherer M."/>
            <person name="Vranes M."/>
            <person name="Ladendorf O."/>
            <person name="Vincon V."/>
            <person name="Fuchs U."/>
            <person name="Sandrock B."/>
            <person name="Meng S."/>
            <person name="Ho E.C."/>
            <person name="Cahill M.J."/>
            <person name="Boyce K.J."/>
            <person name="Klose J."/>
            <person name="Klosterman S.J."/>
            <person name="Deelstra H.J."/>
            <person name="Ortiz-Castellanos L."/>
            <person name="Li W."/>
            <person name="Sanchez-Alonso P."/>
            <person name="Schreier P.H."/>
            <person name="Hauser-Hahn I."/>
            <person name="Vaupel M."/>
            <person name="Koopmann E."/>
            <person name="Friedrich G."/>
            <person name="Voss H."/>
            <person name="Schluter T."/>
            <person name="Margolis J."/>
            <person name="Platt D."/>
            <person name="Swimmer C."/>
            <person name="Gnirke A."/>
            <person name="Chen F."/>
            <person name="Vysotskaia V."/>
            <person name="Mannhaupt G."/>
            <person name="Guldener U."/>
            <person name="Munsterkotter M."/>
            <person name="Haase D."/>
            <person name="Oesterheld M."/>
            <person name="Mewes H.W."/>
            <person name="Mauceli E.W."/>
            <person name="DeCaprio D."/>
            <person name="Wade C.M."/>
            <person name="Butler J."/>
            <person name="Young S."/>
            <person name="Jaffe D.B."/>
            <person name="Calvo S."/>
            <person name="Nusbaum C."/>
            <person name="Galagan J."/>
            <person name="Birren B.W."/>
        </authorList>
    </citation>
    <scope>NUCLEOTIDE SEQUENCE [LARGE SCALE GENOMIC DNA]</scope>
    <source>
        <strain evidence="4">DSM 14603 / FGSC 9021 / UM521</strain>
    </source>
</reference>
<dbReference type="Proteomes" id="UP000000561">
    <property type="component" value="Chromosome 7"/>
</dbReference>